<reference evidence="1 2" key="1">
    <citation type="submission" date="2017-02" db="EMBL/GenBank/DDBJ databases">
        <authorList>
            <person name="Peterson S.W."/>
        </authorList>
    </citation>
    <scope>NUCLEOTIDE SEQUENCE [LARGE SCALE GENOMIC DNA]</scope>
    <source>
        <strain evidence="1 2">DSM 18108</strain>
    </source>
</reference>
<proteinExistence type="predicted"/>
<accession>A0A1T5NBB3</accession>
<evidence type="ECO:0000313" key="2">
    <source>
        <dbReference type="Proteomes" id="UP000190166"/>
    </source>
</evidence>
<evidence type="ECO:0000313" key="1">
    <source>
        <dbReference type="EMBL" id="SKC97692.1"/>
    </source>
</evidence>
<dbReference type="InterPro" id="IPR011990">
    <property type="entry name" value="TPR-like_helical_dom_sf"/>
</dbReference>
<name>A0A1T5NBB3_9BACT</name>
<organism evidence="1 2">
    <name type="scientific">Chitinophaga ginsengisegetis</name>
    <dbReference type="NCBI Taxonomy" id="393003"/>
    <lineage>
        <taxon>Bacteria</taxon>
        <taxon>Pseudomonadati</taxon>
        <taxon>Bacteroidota</taxon>
        <taxon>Chitinophagia</taxon>
        <taxon>Chitinophagales</taxon>
        <taxon>Chitinophagaceae</taxon>
        <taxon>Chitinophaga</taxon>
    </lineage>
</organism>
<protein>
    <submittedName>
        <fullName evidence="1">Starch-binding associating with outer membrane</fullName>
    </submittedName>
</protein>
<keyword evidence="2" id="KW-1185">Reference proteome</keyword>
<dbReference type="STRING" id="393003.SAMN05660461_0979"/>
<dbReference type="RefSeq" id="WP_079468277.1">
    <property type="nucleotide sequence ID" value="NZ_FUZZ01000001.1"/>
</dbReference>
<dbReference type="AlphaFoldDB" id="A0A1T5NBB3"/>
<sequence>MKKSLYILLLTGLCLQGCKKFLDVNTDPNNPVDVQESLILAPAELNISDNIQGGNAGIIIQNYVQNIAANQLNPYVGSYQLFNIDMDGDWSNFYVTSLNNLITLNKKAEANNNWNYAAIAKILTAYTLGTATDFWGDIPYSKAFTSGVFTVPYDKQEDIYKNIQSLLTDAIANIDKNSSPKSPTGDDYFYNGNMNAWRKLAWSLKARYYLHLTKAPGYTAKAQAESAIAALKQGMTSNTDDLKFNYAGAAGSENIWYLTFTPVTTYVMNATLIDSLRNRNDPRLSKMIAPATATGLYTGRKIGTPTGDLAKYSYPAAFYGAKASSNYIFNYSETLFIQAEALLITSGYAAAQPVYVNAINSHLSKLGIDTTSAAATAYVNSRKLTSSNALQLIMEEKAVANIFNFETYNDWRRTGFPKLQKVDGALIDIPRRLLYPQSEILTNAQPQQTAIQSTKIWWDN</sequence>
<dbReference type="SUPFAM" id="SSF48452">
    <property type="entry name" value="TPR-like"/>
    <property type="match status" value="1"/>
</dbReference>
<dbReference type="Proteomes" id="UP000190166">
    <property type="component" value="Unassembled WGS sequence"/>
</dbReference>
<gene>
    <name evidence="1" type="ORF">SAMN05660461_0979</name>
</gene>
<dbReference type="Pfam" id="PF12771">
    <property type="entry name" value="SusD-like_2"/>
    <property type="match status" value="1"/>
</dbReference>
<dbReference type="InterPro" id="IPR041662">
    <property type="entry name" value="SusD-like_2"/>
</dbReference>
<dbReference type="Gene3D" id="1.25.40.390">
    <property type="match status" value="1"/>
</dbReference>
<dbReference type="EMBL" id="FUZZ01000001">
    <property type="protein sequence ID" value="SKC97692.1"/>
    <property type="molecule type" value="Genomic_DNA"/>
</dbReference>